<comment type="similarity">
    <text evidence="2">Belongs to the aconitase/IPM isomerase family.</text>
</comment>
<dbReference type="EMBL" id="BNJQ01000012">
    <property type="protein sequence ID" value="GHP06179.1"/>
    <property type="molecule type" value="Genomic_DNA"/>
</dbReference>
<reference evidence="8" key="1">
    <citation type="submission" date="2020-10" db="EMBL/GenBank/DDBJ databases">
        <title>Unveiling of a novel bifunctional photoreceptor, Dualchrome1, isolated from a cosmopolitan green alga.</title>
        <authorList>
            <person name="Suzuki S."/>
            <person name="Kawachi M."/>
        </authorList>
    </citation>
    <scope>NUCLEOTIDE SEQUENCE</scope>
    <source>
        <strain evidence="8">NIES 2893</strain>
    </source>
</reference>
<dbReference type="GO" id="GO:0051536">
    <property type="term" value="F:iron-sulfur cluster binding"/>
    <property type="evidence" value="ECO:0007669"/>
    <property type="project" value="UniProtKB-KW"/>
</dbReference>
<gene>
    <name evidence="8" type="ORF">PPROV_000492600</name>
</gene>
<dbReference type="GO" id="GO:0016829">
    <property type="term" value="F:lyase activity"/>
    <property type="evidence" value="ECO:0007669"/>
    <property type="project" value="UniProtKB-KW"/>
</dbReference>
<evidence type="ECO:0000256" key="2">
    <source>
        <dbReference type="ARBA" id="ARBA00007185"/>
    </source>
</evidence>
<name>A0A830HLS7_9CHLO</name>
<keyword evidence="6" id="KW-0456">Lyase</keyword>
<protein>
    <recommendedName>
        <fullName evidence="7">Aconitase A/isopropylmalate dehydratase small subunit swivel domain-containing protein</fullName>
    </recommendedName>
</protein>
<dbReference type="SUPFAM" id="SSF52016">
    <property type="entry name" value="LeuD/IlvD-like"/>
    <property type="match status" value="1"/>
</dbReference>
<evidence type="ECO:0000256" key="3">
    <source>
        <dbReference type="ARBA" id="ARBA00022723"/>
    </source>
</evidence>
<dbReference type="FunFam" id="3.20.19.10:FF:000001">
    <property type="entry name" value="Aconitate hydratase"/>
    <property type="match status" value="1"/>
</dbReference>
<dbReference type="GO" id="GO:0046872">
    <property type="term" value="F:metal ion binding"/>
    <property type="evidence" value="ECO:0007669"/>
    <property type="project" value="UniProtKB-KW"/>
</dbReference>
<dbReference type="Gene3D" id="6.10.190.10">
    <property type="match status" value="1"/>
</dbReference>
<evidence type="ECO:0000313" key="9">
    <source>
        <dbReference type="Proteomes" id="UP000660262"/>
    </source>
</evidence>
<evidence type="ECO:0000259" key="7">
    <source>
        <dbReference type="Pfam" id="PF00694"/>
    </source>
</evidence>
<dbReference type="Gene3D" id="3.20.19.10">
    <property type="entry name" value="Aconitase, domain 4"/>
    <property type="match status" value="1"/>
</dbReference>
<comment type="caution">
    <text evidence="8">The sequence shown here is derived from an EMBL/GenBank/DDBJ whole genome shotgun (WGS) entry which is preliminary data.</text>
</comment>
<evidence type="ECO:0000313" key="8">
    <source>
        <dbReference type="EMBL" id="GHP06179.1"/>
    </source>
</evidence>
<dbReference type="Proteomes" id="UP000660262">
    <property type="component" value="Unassembled WGS sequence"/>
</dbReference>
<accession>A0A830HLS7</accession>
<comment type="cofactor">
    <cofactor evidence="1">
        <name>[4Fe-4S] cluster</name>
        <dbReference type="ChEBI" id="CHEBI:49883"/>
    </cofactor>
</comment>
<dbReference type="PANTHER" id="PTHR11670">
    <property type="entry name" value="ACONITASE/IRON-RESPONSIVE ELEMENT FAMILY MEMBER"/>
    <property type="match status" value="1"/>
</dbReference>
<dbReference type="Pfam" id="PF00694">
    <property type="entry name" value="Aconitase_C"/>
    <property type="match status" value="1"/>
</dbReference>
<dbReference type="InterPro" id="IPR000573">
    <property type="entry name" value="AconitaseA/IPMdHydase_ssu_swvl"/>
</dbReference>
<evidence type="ECO:0000256" key="1">
    <source>
        <dbReference type="ARBA" id="ARBA00001966"/>
    </source>
</evidence>
<dbReference type="AlphaFoldDB" id="A0A830HLS7"/>
<evidence type="ECO:0000256" key="5">
    <source>
        <dbReference type="ARBA" id="ARBA00023014"/>
    </source>
</evidence>
<evidence type="ECO:0000256" key="6">
    <source>
        <dbReference type="ARBA" id="ARBA00023239"/>
    </source>
</evidence>
<proteinExistence type="inferred from homology"/>
<keyword evidence="5" id="KW-0411">Iron-sulfur</keyword>
<evidence type="ECO:0000256" key="4">
    <source>
        <dbReference type="ARBA" id="ARBA00023004"/>
    </source>
</evidence>
<dbReference type="InterPro" id="IPR006249">
    <property type="entry name" value="Aconitase/IRP2"/>
</dbReference>
<keyword evidence="3" id="KW-0479">Metal-binding</keyword>
<keyword evidence="9" id="KW-1185">Reference proteome</keyword>
<keyword evidence="4" id="KW-0408">Iron</keyword>
<sequence length="386" mass="42497">MDRVSVETEGAIKQTVAKVNTPAKYRATYERIFNQRGNILDRIVMGPVRALKRLLTGKKQQSKGGARCAAAATARDGDYDALRSDAWSTLEVPGEGKELFEWNPESTYINKPPYFKSMTADVSPVLSESKKIQKARCLLLLGDSVTTDHISPAGNIALKSPAAKYLMDHGVERKDFNSYGSRRGHDEVMARGTFANVRMVNELLKNEMVVAKCADQLQVTKGAPEAPKTLHVPSMTVDYVYNVSQRYMNEDKVGMVVIAGKEYGTGSSRDWAAKGPYLLGIKAAIASTFERIHRSNLIGMGVLPLQFKDGESAETYKLTGLETYTVHLPDTFDEIKPGMTIKVTAEAAPDGVNTTFDTKLRIDTMPEVGYFRNGGILQTVVRDLTV</sequence>
<dbReference type="OrthoDB" id="1391587at2759"/>
<dbReference type="InterPro" id="IPR015928">
    <property type="entry name" value="Aconitase/3IPM_dehydase_swvl"/>
</dbReference>
<organism evidence="8 9">
    <name type="scientific">Pycnococcus provasolii</name>
    <dbReference type="NCBI Taxonomy" id="41880"/>
    <lineage>
        <taxon>Eukaryota</taxon>
        <taxon>Viridiplantae</taxon>
        <taxon>Chlorophyta</taxon>
        <taxon>Pseudoscourfieldiophyceae</taxon>
        <taxon>Pseudoscourfieldiales</taxon>
        <taxon>Pycnococcaceae</taxon>
        <taxon>Pycnococcus</taxon>
    </lineage>
</organism>
<feature type="domain" description="Aconitase A/isopropylmalate dehydratase small subunit swivel" evidence="7">
    <location>
        <begin position="163"/>
        <end position="309"/>
    </location>
</feature>